<name>A0A7J5A543_9FLAO</name>
<dbReference type="AlphaFoldDB" id="A0A7J5A543"/>
<evidence type="ECO:0000313" key="2">
    <source>
        <dbReference type="Proteomes" id="UP000467305"/>
    </source>
</evidence>
<dbReference type="EMBL" id="WAAU01000081">
    <property type="protein sequence ID" value="KAB1151712.1"/>
    <property type="molecule type" value="Genomic_DNA"/>
</dbReference>
<evidence type="ECO:0000313" key="1">
    <source>
        <dbReference type="EMBL" id="KAB1151712.1"/>
    </source>
</evidence>
<evidence type="ECO:0008006" key="3">
    <source>
        <dbReference type="Google" id="ProtNLM"/>
    </source>
</evidence>
<proteinExistence type="predicted"/>
<dbReference type="Proteomes" id="UP000467305">
    <property type="component" value="Unassembled WGS sequence"/>
</dbReference>
<reference evidence="1 2" key="1">
    <citation type="submission" date="2019-09" db="EMBL/GenBank/DDBJ databases">
        <authorList>
            <person name="Cao W.R."/>
        </authorList>
    </citation>
    <scope>NUCLEOTIDE SEQUENCE [LARGE SCALE GENOMIC DNA]</scope>
    <source>
        <strain evidence="2">a4</strain>
    </source>
</reference>
<keyword evidence="2" id="KW-1185">Reference proteome</keyword>
<protein>
    <recommendedName>
        <fullName evidence="3">Bacteriocin</fullName>
    </recommendedName>
</protein>
<accession>A0A7J5A543</accession>
<comment type="caution">
    <text evidence="1">The sequence shown here is derived from an EMBL/GenBank/DDBJ whole genome shotgun (WGS) entry which is preliminary data.</text>
</comment>
<gene>
    <name evidence="1" type="ORF">F7018_18050</name>
</gene>
<dbReference type="RefSeq" id="WP_150901494.1">
    <property type="nucleotide sequence ID" value="NZ_WAAU01000081.1"/>
</dbReference>
<dbReference type="OrthoDB" id="1191332at2"/>
<organism evidence="1 2">
    <name type="scientific">Tenacibaculum aiptasiae</name>
    <dbReference type="NCBI Taxonomy" id="426481"/>
    <lineage>
        <taxon>Bacteria</taxon>
        <taxon>Pseudomonadati</taxon>
        <taxon>Bacteroidota</taxon>
        <taxon>Flavobacteriia</taxon>
        <taxon>Flavobacteriales</taxon>
        <taxon>Flavobacteriaceae</taxon>
        <taxon>Tenacibaculum</taxon>
    </lineage>
</organism>
<sequence>MKKSILNIGEALNKAEQKSINGGQPFYGPCFEWCADPYIQQNYWKPLNCSCNNRGGNTGGGSNGDGDHGPVEPA</sequence>